<organism evidence="3 4">
    <name type="scientific">Cyprinodon variegatus</name>
    <name type="common">Sheepshead minnow</name>
    <dbReference type="NCBI Taxonomy" id="28743"/>
    <lineage>
        <taxon>Eukaryota</taxon>
        <taxon>Metazoa</taxon>
        <taxon>Chordata</taxon>
        <taxon>Craniata</taxon>
        <taxon>Vertebrata</taxon>
        <taxon>Euteleostomi</taxon>
        <taxon>Actinopterygii</taxon>
        <taxon>Neopterygii</taxon>
        <taxon>Teleostei</taxon>
        <taxon>Neoteleostei</taxon>
        <taxon>Acanthomorphata</taxon>
        <taxon>Ovalentaria</taxon>
        <taxon>Atherinomorphae</taxon>
        <taxon>Cyprinodontiformes</taxon>
        <taxon>Cyprinodontidae</taxon>
        <taxon>Cyprinodon</taxon>
    </lineage>
</organism>
<evidence type="ECO:0000313" key="3">
    <source>
        <dbReference type="Ensembl" id="ENSCVAP00000026448.1"/>
    </source>
</evidence>
<keyword evidence="4" id="KW-1185">Reference proteome</keyword>
<evidence type="ECO:0000256" key="2">
    <source>
        <dbReference type="SAM" id="SignalP"/>
    </source>
</evidence>
<dbReference type="Proteomes" id="UP000265020">
    <property type="component" value="Unassembled WGS sequence"/>
</dbReference>
<proteinExistence type="predicted"/>
<reference evidence="3" key="1">
    <citation type="submission" date="2025-08" db="UniProtKB">
        <authorList>
            <consortium name="Ensembl"/>
        </authorList>
    </citation>
    <scope>IDENTIFICATION</scope>
</reference>
<feature type="signal peptide" evidence="2">
    <location>
        <begin position="1"/>
        <end position="36"/>
    </location>
</feature>
<accession>A0A3Q2E2I9</accession>
<feature type="region of interest" description="Disordered" evidence="1">
    <location>
        <begin position="146"/>
        <end position="165"/>
    </location>
</feature>
<dbReference type="Ensembl" id="ENSCVAT00000029391.1">
    <property type="protein sequence ID" value="ENSCVAP00000026448.1"/>
    <property type="gene ID" value="ENSCVAG00000012021.1"/>
</dbReference>
<keyword evidence="2" id="KW-0732">Signal</keyword>
<evidence type="ECO:0000313" key="4">
    <source>
        <dbReference type="Proteomes" id="UP000265020"/>
    </source>
</evidence>
<evidence type="ECO:0000256" key="1">
    <source>
        <dbReference type="SAM" id="MobiDB-lite"/>
    </source>
</evidence>
<protein>
    <submittedName>
        <fullName evidence="3">Uncharacterized protein</fullName>
    </submittedName>
</protein>
<sequence length="165" mass="17464">MDTFGVALSKHSFLNRSSWVGFLLLNVVACVPVKQARSVSSVAADLGFGKFSGSIGGPFSGVGAGSHGGSSAAKDETISAMIANTLRMGPSNNGFQQSFMTSAFNIPVSVISPRPVYPYSYIIQTSNGYKRARNNQVNTKYVQDTFDTVQPGTPQNPGAKGDQKF</sequence>
<feature type="chain" id="PRO_5018528158" evidence="2">
    <location>
        <begin position="37"/>
        <end position="165"/>
    </location>
</feature>
<name>A0A3Q2E2I9_CYPVA</name>
<dbReference type="GeneTree" id="ENSGT01000000215004"/>
<reference evidence="3" key="2">
    <citation type="submission" date="2025-09" db="UniProtKB">
        <authorList>
            <consortium name="Ensembl"/>
        </authorList>
    </citation>
    <scope>IDENTIFICATION</scope>
</reference>
<dbReference type="AlphaFoldDB" id="A0A3Q2E2I9"/>
<feature type="compositionally biased region" description="Polar residues" evidence="1">
    <location>
        <begin position="146"/>
        <end position="156"/>
    </location>
</feature>